<organism evidence="1 2">
    <name type="scientific">Candidatus Amulumruptor caecigallinarius</name>
    <dbReference type="NCBI Taxonomy" id="2109911"/>
    <lineage>
        <taxon>Bacteria</taxon>
        <taxon>Pseudomonadati</taxon>
        <taxon>Bacteroidota</taxon>
        <taxon>Bacteroidia</taxon>
        <taxon>Bacteroidales</taxon>
        <taxon>Muribaculaceae</taxon>
        <taxon>Candidatus Amulumruptor</taxon>
    </lineage>
</organism>
<comment type="caution">
    <text evidence="1">The sequence shown here is derived from an EMBL/GenBank/DDBJ whole genome shotgun (WGS) entry which is preliminary data.</text>
</comment>
<dbReference type="InterPro" id="IPR036412">
    <property type="entry name" value="HAD-like_sf"/>
</dbReference>
<dbReference type="InterPro" id="IPR023198">
    <property type="entry name" value="PGP-like_dom2"/>
</dbReference>
<evidence type="ECO:0000313" key="2">
    <source>
        <dbReference type="Proteomes" id="UP000711407"/>
    </source>
</evidence>
<dbReference type="PANTHER" id="PTHR43611:SF3">
    <property type="entry name" value="FLAVIN MONONUCLEOTIDE HYDROLASE 1, CHLOROPLATIC"/>
    <property type="match status" value="1"/>
</dbReference>
<reference evidence="1" key="2">
    <citation type="submission" date="2021-09" db="EMBL/GenBank/DDBJ databases">
        <authorList>
            <person name="Gilroy R."/>
        </authorList>
    </citation>
    <scope>NUCLEOTIDE SEQUENCE</scope>
    <source>
        <strain evidence="1">4100</strain>
    </source>
</reference>
<accession>A0A921E7Y6</accession>
<dbReference type="Gene3D" id="1.10.150.240">
    <property type="entry name" value="Putative phosphatase, domain 2"/>
    <property type="match status" value="1"/>
</dbReference>
<reference evidence="1" key="1">
    <citation type="journal article" date="2021" name="PeerJ">
        <title>Extensive microbial diversity within the chicken gut microbiome revealed by metagenomics and culture.</title>
        <authorList>
            <person name="Gilroy R."/>
            <person name="Ravi A."/>
            <person name="Getino M."/>
            <person name="Pursley I."/>
            <person name="Horton D.L."/>
            <person name="Alikhan N.F."/>
            <person name="Baker D."/>
            <person name="Gharbi K."/>
            <person name="Hall N."/>
            <person name="Watson M."/>
            <person name="Adriaenssens E.M."/>
            <person name="Foster-Nyarko E."/>
            <person name="Jarju S."/>
            <person name="Secka A."/>
            <person name="Antonio M."/>
            <person name="Oren A."/>
            <person name="Chaudhuri R.R."/>
            <person name="La Ragione R."/>
            <person name="Hildebrand F."/>
            <person name="Pallen M.J."/>
        </authorList>
    </citation>
    <scope>NUCLEOTIDE SEQUENCE</scope>
    <source>
        <strain evidence="1">4100</strain>
    </source>
</reference>
<dbReference type="SUPFAM" id="SSF56784">
    <property type="entry name" value="HAD-like"/>
    <property type="match status" value="1"/>
</dbReference>
<dbReference type="EMBL" id="DYXT01000011">
    <property type="protein sequence ID" value="HJE38406.1"/>
    <property type="molecule type" value="Genomic_DNA"/>
</dbReference>
<dbReference type="Gene3D" id="3.40.50.1000">
    <property type="entry name" value="HAD superfamily/HAD-like"/>
    <property type="match status" value="1"/>
</dbReference>
<dbReference type="SFLD" id="SFLDG01129">
    <property type="entry name" value="C1.5:_HAD__Beta-PGM__Phosphata"/>
    <property type="match status" value="1"/>
</dbReference>
<dbReference type="AlphaFoldDB" id="A0A921E7Y6"/>
<dbReference type="NCBIfam" id="TIGR01509">
    <property type="entry name" value="HAD-SF-IA-v3"/>
    <property type="match status" value="1"/>
</dbReference>
<dbReference type="InterPro" id="IPR006439">
    <property type="entry name" value="HAD-SF_hydro_IA"/>
</dbReference>
<evidence type="ECO:0000313" key="1">
    <source>
        <dbReference type="EMBL" id="HJE38406.1"/>
    </source>
</evidence>
<dbReference type="SFLD" id="SFLDS00003">
    <property type="entry name" value="Haloacid_Dehalogenase"/>
    <property type="match status" value="1"/>
</dbReference>
<dbReference type="Proteomes" id="UP000711407">
    <property type="component" value="Unassembled WGS sequence"/>
</dbReference>
<dbReference type="Pfam" id="PF00702">
    <property type="entry name" value="Hydrolase"/>
    <property type="match status" value="1"/>
</dbReference>
<dbReference type="CDD" id="cd02603">
    <property type="entry name" value="HAD_sEH-N_like"/>
    <property type="match status" value="1"/>
</dbReference>
<protein>
    <submittedName>
        <fullName evidence="1">HAD family phosphatase</fullName>
    </submittedName>
</protein>
<sequence>MIRNLLFDLGGVILDIKRENCIKAFEQLGVDNPSQYLGDYEQRGFFRNIEAGLITPQQFRDEVRALIDHPVTDGQIDAAFNAFLVGIPVERLREIERLHCRYRIYMLSNTNAIMWDSFIKDEFCKDGHDMGYYFDGTVTSFEAKVCKPDVRIFRFAEQKLGIIPTETLFLDDSAANCEAARALGFHASQVRPGTEFATLIPKDID</sequence>
<name>A0A921E7Y6_9BACT</name>
<proteinExistence type="predicted"/>
<dbReference type="InterPro" id="IPR023214">
    <property type="entry name" value="HAD_sf"/>
</dbReference>
<dbReference type="PANTHER" id="PTHR43611">
    <property type="entry name" value="ALPHA-D-GLUCOSE 1-PHOSPHATE PHOSPHATASE"/>
    <property type="match status" value="1"/>
</dbReference>
<gene>
    <name evidence="1" type="ORF">K8V47_01390</name>
</gene>